<reference evidence="3" key="1">
    <citation type="submission" date="2020-02" db="EMBL/GenBank/DDBJ databases">
        <authorList>
            <person name="Meier V. D."/>
        </authorList>
    </citation>
    <scope>NUCLEOTIDE SEQUENCE</scope>
    <source>
        <strain evidence="3">AVDCRST_MAG77</strain>
    </source>
</reference>
<dbReference type="GO" id="GO:0047753">
    <property type="term" value="F:choline-sulfatase activity"/>
    <property type="evidence" value="ECO:0007669"/>
    <property type="project" value="UniProtKB-EC"/>
</dbReference>
<dbReference type="PANTHER" id="PTHR42693:SF33">
    <property type="entry name" value="ARYLSULFATASE"/>
    <property type="match status" value="1"/>
</dbReference>
<dbReference type="InterPro" id="IPR000917">
    <property type="entry name" value="Sulfatase_N"/>
</dbReference>
<dbReference type="Gene3D" id="3.30.1120.10">
    <property type="match status" value="1"/>
</dbReference>
<dbReference type="EC" id="3.1.6.6" evidence="3"/>
<dbReference type="Gene3D" id="3.40.720.10">
    <property type="entry name" value="Alkaline Phosphatase, subunit A"/>
    <property type="match status" value="1"/>
</dbReference>
<sequence>MNQKARQTRRAASIGAATALGGLGMVGRSALAGPDESTTDEASRGTAPLVVGQQRRQPNVLLVTIDTLRTDHVGPGGARGVETPVLDKLAAQGAYGAAYVQLPQTLPNHASILTGTYIQTHGLRTTLWDQARPQVPTLDQIFRRAGYRTAGIVSWYSFDNEFTNLVRAWDHWEQVVMRLGAPERVMPDETRALFRAGTDMGKALDGDARTTTEAALGWLDANALRRDAGVAQPWFFWLHYRDPHYPFTPPPGFRPTAPVPAALDGGHESLGKITGGYAPTPGELAAILAAYDGEIAYTDAQLGRVMEKLDTLGLAQDTVVVVTGDHGESFLEHGPWDWLHGHSVYEGSVRVPLIVRYPAGGTGTSGQAGAAMTKPGVRFTEVVQSADIAPTVLELCGLAVPGTAGTAAAVGNTATTGTTEAMEARSFARLLAGQEEVGPERAAWGTIFDDSQSYVVQGEWKLIRWNDPARSRVGNELYHLASDPRETYDYRREVPDVAARLSAQLEGWLAAKDSGRPWRYWER</sequence>
<name>A0A6J4ISD9_9CHLR</name>
<evidence type="ECO:0000256" key="1">
    <source>
        <dbReference type="ARBA" id="ARBA00008779"/>
    </source>
</evidence>
<dbReference type="AlphaFoldDB" id="A0A6J4ISD9"/>
<comment type="similarity">
    <text evidence="1">Belongs to the sulfatase family.</text>
</comment>
<protein>
    <submittedName>
        <fullName evidence="3">Choline-sulfatase</fullName>
        <ecNumber evidence="3">3.1.6.6</ecNumber>
    </submittedName>
</protein>
<evidence type="ECO:0000313" key="3">
    <source>
        <dbReference type="EMBL" id="CAA9260277.1"/>
    </source>
</evidence>
<feature type="domain" description="Sulfatase N-terminal" evidence="2">
    <location>
        <begin position="58"/>
        <end position="397"/>
    </location>
</feature>
<dbReference type="InterPro" id="IPR050738">
    <property type="entry name" value="Sulfatase"/>
</dbReference>
<organism evidence="3">
    <name type="scientific">uncultured Chloroflexota bacterium</name>
    <dbReference type="NCBI Taxonomy" id="166587"/>
    <lineage>
        <taxon>Bacteria</taxon>
        <taxon>Bacillati</taxon>
        <taxon>Chloroflexota</taxon>
        <taxon>environmental samples</taxon>
    </lineage>
</organism>
<dbReference type="CDD" id="cd16148">
    <property type="entry name" value="sulfatase_like"/>
    <property type="match status" value="1"/>
</dbReference>
<dbReference type="SUPFAM" id="SSF53649">
    <property type="entry name" value="Alkaline phosphatase-like"/>
    <property type="match status" value="1"/>
</dbReference>
<dbReference type="GO" id="GO:0004065">
    <property type="term" value="F:arylsulfatase activity"/>
    <property type="evidence" value="ECO:0007669"/>
    <property type="project" value="TreeGrafter"/>
</dbReference>
<keyword evidence="3" id="KW-0378">Hydrolase</keyword>
<dbReference type="PANTHER" id="PTHR42693">
    <property type="entry name" value="ARYLSULFATASE FAMILY MEMBER"/>
    <property type="match status" value="1"/>
</dbReference>
<dbReference type="Pfam" id="PF00884">
    <property type="entry name" value="Sulfatase"/>
    <property type="match status" value="1"/>
</dbReference>
<accession>A0A6J4ISD9</accession>
<dbReference type="InterPro" id="IPR017850">
    <property type="entry name" value="Alkaline_phosphatase_core_sf"/>
</dbReference>
<evidence type="ECO:0000259" key="2">
    <source>
        <dbReference type="Pfam" id="PF00884"/>
    </source>
</evidence>
<gene>
    <name evidence="3" type="ORF">AVDCRST_MAG77-2535</name>
</gene>
<proteinExistence type="inferred from homology"/>
<dbReference type="EMBL" id="CADCTC010000153">
    <property type="protein sequence ID" value="CAA9260277.1"/>
    <property type="molecule type" value="Genomic_DNA"/>
</dbReference>